<proteinExistence type="inferred from homology"/>
<dbReference type="Proteomes" id="UP000315017">
    <property type="component" value="Chromosome"/>
</dbReference>
<comment type="similarity">
    <text evidence="2">Belongs to the serine/threonine dehydratase family.</text>
</comment>
<keyword evidence="7" id="KW-1185">Reference proteome</keyword>
<protein>
    <submittedName>
        <fullName evidence="6">L-threonine dehydratase catabolic TdcB</fullName>
        <ecNumber evidence="6">4.3.1.19</ecNumber>
    </submittedName>
</protein>
<dbReference type="CDD" id="cd04886">
    <property type="entry name" value="ACT_ThrD-II-like"/>
    <property type="match status" value="1"/>
</dbReference>
<dbReference type="PANTHER" id="PTHR48078">
    <property type="entry name" value="THREONINE DEHYDRATASE, MITOCHONDRIAL-RELATED"/>
    <property type="match status" value="1"/>
</dbReference>
<dbReference type="FunFam" id="3.40.50.1100:FF:000007">
    <property type="entry name" value="L-threonine dehydratase catabolic TdcB"/>
    <property type="match status" value="1"/>
</dbReference>
<dbReference type="EC" id="4.3.1.19" evidence="6"/>
<organism evidence="6 7">
    <name type="scientific">Anatilimnocola aggregata</name>
    <dbReference type="NCBI Taxonomy" id="2528021"/>
    <lineage>
        <taxon>Bacteria</taxon>
        <taxon>Pseudomonadati</taxon>
        <taxon>Planctomycetota</taxon>
        <taxon>Planctomycetia</taxon>
        <taxon>Pirellulales</taxon>
        <taxon>Pirellulaceae</taxon>
        <taxon>Anatilimnocola</taxon>
    </lineage>
</organism>
<evidence type="ECO:0000313" key="6">
    <source>
        <dbReference type="EMBL" id="QDU26293.1"/>
    </source>
</evidence>
<name>A0A517Y7U0_9BACT</name>
<dbReference type="InterPro" id="IPR050147">
    <property type="entry name" value="Ser/Thr_Dehydratase"/>
</dbReference>
<dbReference type="Pfam" id="PF00291">
    <property type="entry name" value="PALP"/>
    <property type="match status" value="1"/>
</dbReference>
<keyword evidence="4 6" id="KW-0456">Lyase</keyword>
<accession>A0A517Y7U0</accession>
<dbReference type="AlphaFoldDB" id="A0A517Y7U0"/>
<dbReference type="InterPro" id="IPR036052">
    <property type="entry name" value="TrpB-like_PALP_sf"/>
</dbReference>
<feature type="domain" description="Tryptophan synthase beta chain-like PALP" evidence="5">
    <location>
        <begin position="38"/>
        <end position="328"/>
    </location>
</feature>
<dbReference type="GO" id="GO:0009097">
    <property type="term" value="P:isoleucine biosynthetic process"/>
    <property type="evidence" value="ECO:0007669"/>
    <property type="project" value="TreeGrafter"/>
</dbReference>
<reference evidence="6 7" key="1">
    <citation type="submission" date="2019-02" db="EMBL/GenBank/DDBJ databases">
        <title>Deep-cultivation of Planctomycetes and their phenomic and genomic characterization uncovers novel biology.</title>
        <authorList>
            <person name="Wiegand S."/>
            <person name="Jogler M."/>
            <person name="Boedeker C."/>
            <person name="Pinto D."/>
            <person name="Vollmers J."/>
            <person name="Rivas-Marin E."/>
            <person name="Kohn T."/>
            <person name="Peeters S.H."/>
            <person name="Heuer A."/>
            <person name="Rast P."/>
            <person name="Oberbeckmann S."/>
            <person name="Bunk B."/>
            <person name="Jeske O."/>
            <person name="Meyerdierks A."/>
            <person name="Storesund J.E."/>
            <person name="Kallscheuer N."/>
            <person name="Luecker S."/>
            <person name="Lage O.M."/>
            <person name="Pohl T."/>
            <person name="Merkel B.J."/>
            <person name="Hornburger P."/>
            <person name="Mueller R.-W."/>
            <person name="Bruemmer F."/>
            <person name="Labrenz M."/>
            <person name="Spormann A.M."/>
            <person name="Op den Camp H."/>
            <person name="Overmann J."/>
            <person name="Amann R."/>
            <person name="Jetten M.S.M."/>
            <person name="Mascher T."/>
            <person name="Medema M.H."/>
            <person name="Devos D.P."/>
            <person name="Kaster A.-K."/>
            <person name="Ovreas L."/>
            <person name="Rohde M."/>
            <person name="Galperin M.Y."/>
            <person name="Jogler C."/>
        </authorList>
    </citation>
    <scope>NUCLEOTIDE SEQUENCE [LARGE SCALE GENOMIC DNA]</scope>
    <source>
        <strain evidence="6 7">ETA_A8</strain>
    </source>
</reference>
<evidence type="ECO:0000256" key="3">
    <source>
        <dbReference type="ARBA" id="ARBA00022898"/>
    </source>
</evidence>
<dbReference type="InterPro" id="IPR001926">
    <property type="entry name" value="TrpB-like_PALP"/>
</dbReference>
<gene>
    <name evidence="6" type="primary">tdcB_1</name>
    <name evidence="6" type="ORF">ETAA8_13710</name>
</gene>
<dbReference type="GO" id="GO:0003941">
    <property type="term" value="F:L-serine ammonia-lyase activity"/>
    <property type="evidence" value="ECO:0007669"/>
    <property type="project" value="TreeGrafter"/>
</dbReference>
<evidence type="ECO:0000256" key="2">
    <source>
        <dbReference type="ARBA" id="ARBA00010869"/>
    </source>
</evidence>
<dbReference type="SUPFAM" id="SSF53686">
    <property type="entry name" value="Tryptophan synthase beta subunit-like PLP-dependent enzymes"/>
    <property type="match status" value="1"/>
</dbReference>
<evidence type="ECO:0000256" key="1">
    <source>
        <dbReference type="ARBA" id="ARBA00001933"/>
    </source>
</evidence>
<dbReference type="PANTHER" id="PTHR48078:SF19">
    <property type="entry name" value="ACT DOMAIN-CONTAINING PROTEIN"/>
    <property type="match status" value="1"/>
</dbReference>
<dbReference type="KEGG" id="aagg:ETAA8_13710"/>
<dbReference type="InterPro" id="IPR005789">
    <property type="entry name" value="Thr_deHydtase_catblc"/>
</dbReference>
<dbReference type="Gene3D" id="3.40.50.1100">
    <property type="match status" value="2"/>
</dbReference>
<evidence type="ECO:0000256" key="4">
    <source>
        <dbReference type="ARBA" id="ARBA00023239"/>
    </source>
</evidence>
<sequence length="430" mass="44430">MRIDASSPPRLSAKIADMNTPSSDSLTLADIQAARERIRDGIALTPCPPSVPLAEVAGCEVFCKLEFLQRTGSFKERGARNALILLSDDAKQKGVIAASAGNHALALAYHGSSLGIPVTVVMPTYAPLIKQTNCRKLGAKVEVQGTSFAEAKQRAGEIAAQQGLTYVDGYNDPGVIAGAGTLGLEVLEQVPDLAAVIVPLGGGGLVAGVALAIKSLRPQTDVIGVQAANATAFSAAIEAGSPVDVTTQPTLADGLAVSRAGSLALEIARQRIDKIVTVTEADIALAVVRLMELEKSVVEGAGAASLAALLSGKLPELAGKKVVLLLCGGNIDLTILSRLIDAALVADGRLARFTAEISDRPGGLANFATILTQLGVSVKDIVHDRTFCAPNVAAVNVLCTVETRDAAQIAELYRCLTSAGIRHFAHVGRE</sequence>
<dbReference type="GO" id="GO:0004794">
    <property type="term" value="F:threonine deaminase activity"/>
    <property type="evidence" value="ECO:0007669"/>
    <property type="project" value="UniProtKB-EC"/>
</dbReference>
<dbReference type="GO" id="GO:0006565">
    <property type="term" value="P:L-serine catabolic process"/>
    <property type="evidence" value="ECO:0007669"/>
    <property type="project" value="TreeGrafter"/>
</dbReference>
<dbReference type="InterPro" id="IPR044561">
    <property type="entry name" value="ACT_ThrD-II-like"/>
</dbReference>
<dbReference type="GO" id="GO:0006567">
    <property type="term" value="P:L-threonine catabolic process"/>
    <property type="evidence" value="ECO:0007669"/>
    <property type="project" value="InterPro"/>
</dbReference>
<dbReference type="CDD" id="cd01562">
    <property type="entry name" value="Thr-dehyd"/>
    <property type="match status" value="1"/>
</dbReference>
<dbReference type="EMBL" id="CP036274">
    <property type="protein sequence ID" value="QDU26293.1"/>
    <property type="molecule type" value="Genomic_DNA"/>
</dbReference>
<keyword evidence="3" id="KW-0663">Pyridoxal phosphate</keyword>
<evidence type="ECO:0000259" key="5">
    <source>
        <dbReference type="Pfam" id="PF00291"/>
    </source>
</evidence>
<evidence type="ECO:0000313" key="7">
    <source>
        <dbReference type="Proteomes" id="UP000315017"/>
    </source>
</evidence>
<comment type="cofactor">
    <cofactor evidence="1">
        <name>pyridoxal 5'-phosphate</name>
        <dbReference type="ChEBI" id="CHEBI:597326"/>
    </cofactor>
</comment>
<dbReference type="NCBIfam" id="TIGR01127">
    <property type="entry name" value="ilvA_1Cterm"/>
    <property type="match status" value="1"/>
</dbReference>